<evidence type="ECO:0000256" key="7">
    <source>
        <dbReference type="ARBA" id="ARBA00022723"/>
    </source>
</evidence>
<evidence type="ECO:0000256" key="5">
    <source>
        <dbReference type="ARBA" id="ARBA00019422"/>
    </source>
</evidence>
<dbReference type="InterPro" id="IPR013083">
    <property type="entry name" value="Znf_RING/FYVE/PHD"/>
</dbReference>
<evidence type="ECO:0000256" key="6">
    <source>
        <dbReference type="ARBA" id="ARBA00022679"/>
    </source>
</evidence>
<gene>
    <name evidence="17" type="ORF">MARU1_000792</name>
</gene>
<keyword evidence="8 15" id="KW-0227">DNA damage</keyword>
<keyword evidence="9 15" id="KW-0863">Zinc-finger</keyword>
<organism evidence="17 18">
    <name type="scientific">Malassezia arunalokei</name>
    <dbReference type="NCBI Taxonomy" id="1514897"/>
    <lineage>
        <taxon>Eukaryota</taxon>
        <taxon>Fungi</taxon>
        <taxon>Dikarya</taxon>
        <taxon>Basidiomycota</taxon>
        <taxon>Ustilaginomycotina</taxon>
        <taxon>Malasseziomycetes</taxon>
        <taxon>Malasseziales</taxon>
        <taxon>Malasseziaceae</taxon>
        <taxon>Malassezia</taxon>
    </lineage>
</organism>
<dbReference type="PANTHER" id="PTHR20973">
    <property type="entry name" value="NON-SMC ELEMENT 1-RELATED"/>
    <property type="match status" value="1"/>
</dbReference>
<evidence type="ECO:0000256" key="10">
    <source>
        <dbReference type="ARBA" id="ARBA00022786"/>
    </source>
</evidence>
<keyword evidence="11 15" id="KW-0862">Zinc</keyword>
<protein>
    <recommendedName>
        <fullName evidence="5 15">Non-structural maintenance of chromosomes element 1 homolog</fullName>
        <ecNumber evidence="4 15">2.3.2.27</ecNumber>
    </recommendedName>
</protein>
<keyword evidence="10 15" id="KW-0833">Ubl conjugation pathway</keyword>
<comment type="catalytic activity">
    <reaction evidence="1 15">
        <text>S-ubiquitinyl-[E2 ubiquitin-conjugating enzyme]-L-cysteine + [acceptor protein]-L-lysine = [E2 ubiquitin-conjugating enzyme]-L-cysteine + N(6)-ubiquitinyl-[acceptor protein]-L-lysine.</text>
        <dbReference type="EC" id="2.3.2.27"/>
    </reaction>
</comment>
<evidence type="ECO:0000256" key="8">
    <source>
        <dbReference type="ARBA" id="ARBA00022763"/>
    </source>
</evidence>
<dbReference type="Pfam" id="PF08746">
    <property type="entry name" value="zf-RING-like"/>
    <property type="match status" value="1"/>
</dbReference>
<proteinExistence type="inferred from homology"/>
<dbReference type="GO" id="GO:0061630">
    <property type="term" value="F:ubiquitin protein ligase activity"/>
    <property type="evidence" value="ECO:0007669"/>
    <property type="project" value="UniProtKB-EC"/>
</dbReference>
<dbReference type="GO" id="GO:0000724">
    <property type="term" value="P:double-strand break repair via homologous recombination"/>
    <property type="evidence" value="ECO:0007669"/>
    <property type="project" value="TreeGrafter"/>
</dbReference>
<reference evidence="17 18" key="1">
    <citation type="submission" date="2023-03" db="EMBL/GenBank/DDBJ databases">
        <title>Mating type loci evolution in Malassezia.</title>
        <authorList>
            <person name="Coelho M.A."/>
        </authorList>
    </citation>
    <scope>NUCLEOTIDE SEQUENCE [LARGE SCALE GENOMIC DNA]</scope>
    <source>
        <strain evidence="17 18">CBS 13387</strain>
    </source>
</reference>
<evidence type="ECO:0000256" key="12">
    <source>
        <dbReference type="ARBA" id="ARBA00023172"/>
    </source>
</evidence>
<dbReference type="EC" id="2.3.2.27" evidence="4 15"/>
<comment type="subunit">
    <text evidence="15">Component of the Smc5-Smc6 complex.</text>
</comment>
<keyword evidence="7 15" id="KW-0479">Metal-binding</keyword>
<evidence type="ECO:0000256" key="1">
    <source>
        <dbReference type="ARBA" id="ARBA00000900"/>
    </source>
</evidence>
<dbReference type="GO" id="GO:0030915">
    <property type="term" value="C:Smc5-Smc6 complex"/>
    <property type="evidence" value="ECO:0007669"/>
    <property type="project" value="UniProtKB-UniRule"/>
</dbReference>
<evidence type="ECO:0000256" key="3">
    <source>
        <dbReference type="ARBA" id="ARBA00010258"/>
    </source>
</evidence>
<comment type="subcellular location">
    <subcellularLocation>
        <location evidence="2 15">Nucleus</location>
    </subcellularLocation>
</comment>
<keyword evidence="12 15" id="KW-0233">DNA recombination</keyword>
<dbReference type="Proteomes" id="UP001217582">
    <property type="component" value="Chromosome 2"/>
</dbReference>
<sequence length="234" mass="25750">MDRATLRQALVQCLLQRRMTKRADAYAAYQRLATHMGVDEAFDADLDAIHASLAPLGWDVRACHDQVRAEPYLLVVNAKSDELAQVATPYSAAELQYIKALVHAIFHTPQYAVPSIQALQLATHTQPVPLTKQAATQLLANLERRQWLHHLPSGAYTLTLRALHELDTYIRHEMDEACVLECMACYAIVTRGVRCASCRGAVHTSCQSAYEAGHATCAACGAAWQPVPVGESLM</sequence>
<evidence type="ECO:0000256" key="4">
    <source>
        <dbReference type="ARBA" id="ARBA00012483"/>
    </source>
</evidence>
<dbReference type="Gene3D" id="3.30.40.10">
    <property type="entry name" value="Zinc/RING finger domain, C3HC4 (zinc finger)"/>
    <property type="match status" value="1"/>
</dbReference>
<comment type="function">
    <text evidence="15">Acts in a DNA repair pathway for removal of UV-induced DNA damage that is distinct from classical nucleotide excision repair and in repair of ionizing radiation damage. Functions in homologous recombination repair of DNA double strand breaks and in recovery of stalled replication forks.</text>
</comment>
<dbReference type="Pfam" id="PF07574">
    <property type="entry name" value="SMC_Nse1"/>
    <property type="match status" value="1"/>
</dbReference>
<evidence type="ECO:0000256" key="2">
    <source>
        <dbReference type="ARBA" id="ARBA00004123"/>
    </source>
</evidence>
<evidence type="ECO:0000313" key="18">
    <source>
        <dbReference type="Proteomes" id="UP001217582"/>
    </source>
</evidence>
<evidence type="ECO:0000259" key="16">
    <source>
        <dbReference type="Pfam" id="PF08746"/>
    </source>
</evidence>
<dbReference type="InterPro" id="IPR011513">
    <property type="entry name" value="Nse1"/>
</dbReference>
<dbReference type="FunFam" id="1.10.10.10:FF:000270">
    <property type="entry name" value="Non-structural maintenance of chromosomes element 1 homolog"/>
    <property type="match status" value="1"/>
</dbReference>
<name>A0AAJ6CJH1_9BASI</name>
<evidence type="ECO:0000256" key="9">
    <source>
        <dbReference type="ARBA" id="ARBA00022771"/>
    </source>
</evidence>
<dbReference type="Gene3D" id="1.10.10.10">
    <property type="entry name" value="Winged helix-like DNA-binding domain superfamily/Winged helix DNA-binding domain"/>
    <property type="match status" value="1"/>
</dbReference>
<evidence type="ECO:0000256" key="15">
    <source>
        <dbReference type="RuleBase" id="RU368018"/>
    </source>
</evidence>
<evidence type="ECO:0000256" key="11">
    <source>
        <dbReference type="ARBA" id="ARBA00022833"/>
    </source>
</evidence>
<keyword evidence="18" id="KW-1185">Reference proteome</keyword>
<dbReference type="InterPro" id="IPR036388">
    <property type="entry name" value="WH-like_DNA-bd_sf"/>
</dbReference>
<accession>A0AAJ6CJH1</accession>
<evidence type="ECO:0000256" key="13">
    <source>
        <dbReference type="ARBA" id="ARBA00023204"/>
    </source>
</evidence>
<dbReference type="PANTHER" id="PTHR20973:SF0">
    <property type="entry name" value="NON-STRUCTURAL MAINTENANCE OF CHROMOSOMES ELEMENT 1 HOMOLOG"/>
    <property type="match status" value="1"/>
</dbReference>
<keyword evidence="14 15" id="KW-0539">Nucleus</keyword>
<dbReference type="EMBL" id="CP119917">
    <property type="protein sequence ID" value="WFD14786.1"/>
    <property type="molecule type" value="Genomic_DNA"/>
</dbReference>
<dbReference type="AlphaFoldDB" id="A0AAJ6CJH1"/>
<keyword evidence="6 15" id="KW-0808">Transferase</keyword>
<dbReference type="InterPro" id="IPR014857">
    <property type="entry name" value="Nse1_RING_C4HC3-type"/>
</dbReference>
<evidence type="ECO:0000313" key="17">
    <source>
        <dbReference type="EMBL" id="WFD14786.1"/>
    </source>
</evidence>
<feature type="domain" description="Non-structural maintenance of chromosomes element 1 RING C4HC3-type" evidence="16">
    <location>
        <begin position="182"/>
        <end position="220"/>
    </location>
</feature>
<keyword evidence="13 15" id="KW-0234">DNA repair</keyword>
<evidence type="ECO:0000256" key="14">
    <source>
        <dbReference type="ARBA" id="ARBA00023242"/>
    </source>
</evidence>
<comment type="similarity">
    <text evidence="3 15">Belongs to the NSE1 family.</text>
</comment>
<dbReference type="GO" id="GO:0008270">
    <property type="term" value="F:zinc ion binding"/>
    <property type="evidence" value="ECO:0007669"/>
    <property type="project" value="UniProtKB-KW"/>
</dbReference>
<dbReference type="GO" id="GO:0005634">
    <property type="term" value="C:nucleus"/>
    <property type="evidence" value="ECO:0007669"/>
    <property type="project" value="UniProtKB-SubCell"/>
</dbReference>